<evidence type="ECO:0000256" key="1">
    <source>
        <dbReference type="SAM" id="MobiDB-lite"/>
    </source>
</evidence>
<feature type="region of interest" description="Disordered" evidence="1">
    <location>
        <begin position="84"/>
        <end position="233"/>
    </location>
</feature>
<feature type="compositionally biased region" description="Low complexity" evidence="1">
    <location>
        <begin position="153"/>
        <end position="187"/>
    </location>
</feature>
<feature type="compositionally biased region" description="Pro residues" evidence="1">
    <location>
        <begin position="93"/>
        <end position="109"/>
    </location>
</feature>
<protein>
    <submittedName>
        <fullName evidence="2">Uncharacterized protein</fullName>
    </submittedName>
</protein>
<organism evidence="2">
    <name type="scientific">uncultured Rubrobacteraceae bacterium</name>
    <dbReference type="NCBI Taxonomy" id="349277"/>
    <lineage>
        <taxon>Bacteria</taxon>
        <taxon>Bacillati</taxon>
        <taxon>Actinomycetota</taxon>
        <taxon>Rubrobacteria</taxon>
        <taxon>Rubrobacterales</taxon>
        <taxon>Rubrobacteraceae</taxon>
        <taxon>environmental samples</taxon>
    </lineage>
</organism>
<feature type="compositionally biased region" description="Low complexity" evidence="1">
    <location>
        <begin position="110"/>
        <end position="140"/>
    </location>
</feature>
<gene>
    <name evidence="2" type="ORF">AVDCRST_MAG01-01-184</name>
</gene>
<feature type="compositionally biased region" description="Low complexity" evidence="1">
    <location>
        <begin position="202"/>
        <end position="214"/>
    </location>
</feature>
<dbReference type="EMBL" id="CADCUW010000025">
    <property type="protein sequence ID" value="CAA9384964.1"/>
    <property type="molecule type" value="Genomic_DNA"/>
</dbReference>
<dbReference type="AlphaFoldDB" id="A0A6J4NDL0"/>
<feature type="compositionally biased region" description="Polar residues" evidence="1">
    <location>
        <begin position="215"/>
        <end position="227"/>
    </location>
</feature>
<sequence length="348" mass="34255">MNLPGSPRINGTIVSLAAVLAALACYLVVLDRVSAQQATQGQYAPDEGSPPPEQPADKVTICHATGNGGYVAITVDNDATYGGHANHPNNIIPAPPGGCPAGPPEPTTPEPTATASASATPEPTSPQPTTGSATASATTEPTDDGGDCPVPEPTTALPSASASATASPNGSPEPTATGSATASPAGEPTNGVTTPEPTGDVSPSAADASDASPSFISTPTAIATNPGETPGGVFEVADPEGTASTLSLYDLDVGDDPPLPGGPGGVTRSERLGQRAAAQALLEGGDFHRAVAAAQPYLNACDSRDAVRLAAVQLGVPLPDTGGPRSLAIAAAMALVGSGIISWRLTRR</sequence>
<proteinExistence type="predicted"/>
<accession>A0A6J4NDL0</accession>
<evidence type="ECO:0000313" key="2">
    <source>
        <dbReference type="EMBL" id="CAA9384964.1"/>
    </source>
</evidence>
<name>A0A6J4NDL0_9ACTN</name>
<reference evidence="2" key="1">
    <citation type="submission" date="2020-02" db="EMBL/GenBank/DDBJ databases">
        <authorList>
            <person name="Meier V. D."/>
        </authorList>
    </citation>
    <scope>NUCLEOTIDE SEQUENCE</scope>
    <source>
        <strain evidence="2">AVDCRST_MAG01</strain>
    </source>
</reference>